<dbReference type="SUPFAM" id="SSF110849">
    <property type="entry name" value="ParB/Sulfiredoxin"/>
    <property type="match status" value="1"/>
</dbReference>
<dbReference type="SMART" id="SM00470">
    <property type="entry name" value="ParB"/>
    <property type="match status" value="1"/>
</dbReference>
<dbReference type="InterPro" id="IPR003115">
    <property type="entry name" value="ParB_N"/>
</dbReference>
<dbReference type="NCBIfam" id="TIGR00180">
    <property type="entry name" value="parB_part"/>
    <property type="match status" value="1"/>
</dbReference>
<sequence>MKRLGKGLGAILADVEAGYLKDLPEEGLNQIEIEKIKPNPFQPRKEFDEKSIEELATSIDRYGLLQPIVVIKDSGNYILVAGERRLRAVKKLGKKDIKAIVLDIDLNELREFALIENIQRENLNPIEIAKSLKSLIEEHNYTHEELAKIISKSRSYVTNLLRLLSLPEYVQEKVKNNEISVGHAKIMANLDENEIKHVISEINNKKLNVRETENLINKIKNKKENKEIIPEVTVLSEKLKNLGLKVEIGNKYIKILWKNEKDREKLKKLIDLIS</sequence>
<dbReference type="PANTHER" id="PTHR33375">
    <property type="entry name" value="CHROMOSOME-PARTITIONING PROTEIN PARB-RELATED"/>
    <property type="match status" value="1"/>
</dbReference>
<evidence type="ECO:0000256" key="2">
    <source>
        <dbReference type="ARBA" id="ARBA00022829"/>
    </source>
</evidence>
<dbReference type="GO" id="GO:0003677">
    <property type="term" value="F:DNA binding"/>
    <property type="evidence" value="ECO:0007669"/>
    <property type="project" value="UniProtKB-KW"/>
</dbReference>
<dbReference type="OrthoDB" id="9802051at2"/>
<feature type="domain" description="ParB-like N-terminal" evidence="5">
    <location>
        <begin position="29"/>
        <end position="118"/>
    </location>
</feature>
<evidence type="ECO:0000313" key="6">
    <source>
        <dbReference type="EMBL" id="GAX87809.1"/>
    </source>
</evidence>
<accession>A0A292YF00</accession>
<dbReference type="InterPro" id="IPR041468">
    <property type="entry name" value="HTH_ParB/Spo0J"/>
</dbReference>
<dbReference type="EMBL" id="BDME01000002">
    <property type="protein sequence ID" value="GAX87809.1"/>
    <property type="molecule type" value="Genomic_DNA"/>
</dbReference>
<dbReference type="InterPro" id="IPR036086">
    <property type="entry name" value="ParB/Sulfiredoxin_sf"/>
</dbReference>
<evidence type="ECO:0000313" key="7">
    <source>
        <dbReference type="Proteomes" id="UP000217944"/>
    </source>
</evidence>
<proteinExistence type="inferred from homology"/>
<dbReference type="Proteomes" id="UP000217944">
    <property type="component" value="Unassembled WGS sequence"/>
</dbReference>
<evidence type="ECO:0000259" key="5">
    <source>
        <dbReference type="SMART" id="SM00470"/>
    </source>
</evidence>
<dbReference type="AlphaFoldDB" id="A0A292YF00"/>
<dbReference type="GO" id="GO:0007059">
    <property type="term" value="P:chromosome segregation"/>
    <property type="evidence" value="ECO:0007669"/>
    <property type="project" value="UniProtKB-KW"/>
</dbReference>
<dbReference type="FunFam" id="3.90.1530.30:FF:000001">
    <property type="entry name" value="Chromosome partitioning protein ParB"/>
    <property type="match status" value="1"/>
</dbReference>
<keyword evidence="4" id="KW-0175">Coiled coil</keyword>
<dbReference type="InterPro" id="IPR050336">
    <property type="entry name" value="Chromosome_partition/occlusion"/>
</dbReference>
<dbReference type="GO" id="GO:0005694">
    <property type="term" value="C:chromosome"/>
    <property type="evidence" value="ECO:0007669"/>
    <property type="project" value="TreeGrafter"/>
</dbReference>
<dbReference type="CDD" id="cd16393">
    <property type="entry name" value="SPO0J_N"/>
    <property type="match status" value="1"/>
</dbReference>
<dbReference type="Gene3D" id="1.10.10.2830">
    <property type="match status" value="1"/>
</dbReference>
<gene>
    <name evidence="6" type="ORF">LNAT_P1106</name>
</gene>
<dbReference type="RefSeq" id="WP_096259262.1">
    <property type="nucleotide sequence ID" value="NZ_BDME01000002.1"/>
</dbReference>
<evidence type="ECO:0000256" key="1">
    <source>
        <dbReference type="ARBA" id="ARBA00006295"/>
    </source>
</evidence>
<dbReference type="GO" id="GO:0045881">
    <property type="term" value="P:positive regulation of sporulation resulting in formation of a cellular spore"/>
    <property type="evidence" value="ECO:0007669"/>
    <property type="project" value="TreeGrafter"/>
</dbReference>
<organism evidence="6 7">
    <name type="scientific">Lebetimonas natsushimae</name>
    <dbReference type="NCBI Taxonomy" id="1936991"/>
    <lineage>
        <taxon>Bacteria</taxon>
        <taxon>Pseudomonadati</taxon>
        <taxon>Campylobacterota</taxon>
        <taxon>Epsilonproteobacteria</taxon>
        <taxon>Nautiliales</taxon>
        <taxon>Nautiliaceae</taxon>
        <taxon>Lebetimonas</taxon>
    </lineage>
</organism>
<dbReference type="Pfam" id="PF02195">
    <property type="entry name" value="ParB_N"/>
    <property type="match status" value="1"/>
</dbReference>
<dbReference type="Gene3D" id="3.90.1530.30">
    <property type="match status" value="1"/>
</dbReference>
<name>A0A292YF00_9BACT</name>
<reference evidence="6 7" key="1">
    <citation type="journal article" date="2017" name="Syst. Appl. Microbiol.">
        <title>Lebetimonas natsushimae sp. nov., a novel strictly anaerobic, moderately thermophilic chemoautotroph isolated from a deep-sea hydrothermal vent polychaete nest in the Mid-Okinawa Trough.</title>
        <authorList>
            <person name="Nagata R."/>
            <person name="Takaki Y."/>
            <person name="Tame A."/>
            <person name="Nunoura T."/>
            <person name="Muto H."/>
            <person name="Mino S."/>
            <person name="Sawayama S."/>
            <person name="Takai K."/>
            <person name="Nakagawa S."/>
        </authorList>
    </citation>
    <scope>NUCLEOTIDE SEQUENCE [LARGE SCALE GENOMIC DNA]</scope>
    <source>
        <strain evidence="6 7">HS1857</strain>
    </source>
</reference>
<dbReference type="FunFam" id="1.10.10.2830:FF:000001">
    <property type="entry name" value="Chromosome partitioning protein ParB"/>
    <property type="match status" value="1"/>
</dbReference>
<dbReference type="PANTHER" id="PTHR33375:SF1">
    <property type="entry name" value="CHROMOSOME-PARTITIONING PROTEIN PARB-RELATED"/>
    <property type="match status" value="1"/>
</dbReference>
<evidence type="ECO:0000256" key="4">
    <source>
        <dbReference type="SAM" id="Coils"/>
    </source>
</evidence>
<keyword evidence="2" id="KW-0159">Chromosome partition</keyword>
<comment type="similarity">
    <text evidence="1">Belongs to the ParB family.</text>
</comment>
<protein>
    <submittedName>
        <fullName evidence="6">Chromosome partitioning protein, ParB family</fullName>
    </submittedName>
</protein>
<dbReference type="Pfam" id="PF17762">
    <property type="entry name" value="HTH_ParB"/>
    <property type="match status" value="1"/>
</dbReference>
<comment type="caution">
    <text evidence="6">The sequence shown here is derived from an EMBL/GenBank/DDBJ whole genome shotgun (WGS) entry which is preliminary data.</text>
</comment>
<feature type="coiled-coil region" evidence="4">
    <location>
        <begin position="202"/>
        <end position="229"/>
    </location>
</feature>
<evidence type="ECO:0000256" key="3">
    <source>
        <dbReference type="ARBA" id="ARBA00023125"/>
    </source>
</evidence>
<keyword evidence="3" id="KW-0238">DNA-binding</keyword>
<dbReference type="InterPro" id="IPR004437">
    <property type="entry name" value="ParB/RepB/Spo0J"/>
</dbReference>
<keyword evidence="7" id="KW-1185">Reference proteome</keyword>